<dbReference type="PANTHER" id="PTHR11365">
    <property type="entry name" value="5-OXOPROLINASE RELATED"/>
    <property type="match status" value="1"/>
</dbReference>
<proteinExistence type="predicted"/>
<dbReference type="GO" id="GO:0005829">
    <property type="term" value="C:cytosol"/>
    <property type="evidence" value="ECO:0007669"/>
    <property type="project" value="TreeGrafter"/>
</dbReference>
<dbReference type="Proteomes" id="UP000031553">
    <property type="component" value="Unassembled WGS sequence"/>
</dbReference>
<dbReference type="InterPro" id="IPR045079">
    <property type="entry name" value="Oxoprolinase-like"/>
</dbReference>
<comment type="caution">
    <text evidence="3">The sequence shown here is derived from an EMBL/GenBank/DDBJ whole genome shotgun (WGS) entry which is preliminary data.</text>
</comment>
<evidence type="ECO:0000313" key="4">
    <source>
        <dbReference type="Proteomes" id="UP000031553"/>
    </source>
</evidence>
<dbReference type="Pfam" id="PF02538">
    <property type="entry name" value="Hydantoinase_B"/>
    <property type="match status" value="1"/>
</dbReference>
<feature type="domain" description="Hydantoinase B/oxoprolinase" evidence="2">
    <location>
        <begin position="13"/>
        <end position="525"/>
    </location>
</feature>
<feature type="region of interest" description="Disordered" evidence="1">
    <location>
        <begin position="517"/>
        <end position="548"/>
    </location>
</feature>
<dbReference type="PANTHER" id="PTHR11365:SF23">
    <property type="entry name" value="HYPOTHETICAL 5-OXOPROLINASE (EUROFUNG)-RELATED"/>
    <property type="match status" value="1"/>
</dbReference>
<evidence type="ECO:0000259" key="2">
    <source>
        <dbReference type="Pfam" id="PF02538"/>
    </source>
</evidence>
<protein>
    <submittedName>
        <fullName evidence="3">5-oxoprolinase</fullName>
    </submittedName>
</protein>
<sequence length="548" mass="58002">MMDASHTPGSTEIDLQIMWNRLITVVGEQAQVLIRTAFSPIVRECEDISAGVFDLEGRMLAQAVTGTPGHVNSMAEAVKHFIRHFPLETMREGDAYITNDPWMGTGHLNDFVVTTPAFHKGKLVALFSCTSHLMDIGGLGNGPEASDVFMEGLYLPMLRLLDQGQVNETLMAVIRANTRLPLDTEGDTYSLAACNDVGVRALSAMMEEFGITDLGPLADFIITRSRMAVEERIAALPQGKWTNTMRTDGYDHPVLLAASLAIAPDHVLVDYAGTSPAVMRGINVPLAYTKAYTVFGLKCIIAPDVPNNAGSLAPFRVTAPAGTILNALRPAPVSARHVIGQMLPDVVFGCLHHPLPHRVPAEGTSCIWNITVRGTWHDAGNTNPAYALAITTNGGTGARPGLDGLSATAFPSGVHGTPVEIAEIQSPLIFWRKELRPGSGGEGTTRGGLGQVMEISNTESAPFELLAAFDRIANPPRGRAGGRNGMAGHVSLSSGRVLPGKGLQVIPAGDRLMVLTPGGAGLGDPAQRDPALAESDRTQGLLADGAQA</sequence>
<organism evidence="3 4">
    <name type="scientific">Komagataeibacter intermedius AF2</name>
    <dbReference type="NCBI Taxonomy" id="1458464"/>
    <lineage>
        <taxon>Bacteria</taxon>
        <taxon>Pseudomonadati</taxon>
        <taxon>Pseudomonadota</taxon>
        <taxon>Alphaproteobacteria</taxon>
        <taxon>Acetobacterales</taxon>
        <taxon>Acetobacteraceae</taxon>
        <taxon>Komagataeibacter</taxon>
    </lineage>
</organism>
<gene>
    <name evidence="3" type="ORF">GLUCOINTEAF2_0201984</name>
</gene>
<evidence type="ECO:0000256" key="1">
    <source>
        <dbReference type="SAM" id="MobiDB-lite"/>
    </source>
</evidence>
<dbReference type="InterPro" id="IPR003692">
    <property type="entry name" value="Hydantoinase_B"/>
</dbReference>
<accession>A0A0N1FMH0</accession>
<name>A0A0N1FMH0_9PROT</name>
<dbReference type="AlphaFoldDB" id="A0A0N1FMH0"/>
<evidence type="ECO:0000313" key="3">
    <source>
        <dbReference type="EMBL" id="KPH87902.1"/>
    </source>
</evidence>
<dbReference type="EMBL" id="JUFX02000090">
    <property type="protein sequence ID" value="KPH87902.1"/>
    <property type="molecule type" value="Genomic_DNA"/>
</dbReference>
<dbReference type="GO" id="GO:0006749">
    <property type="term" value="P:glutathione metabolic process"/>
    <property type="evidence" value="ECO:0007669"/>
    <property type="project" value="TreeGrafter"/>
</dbReference>
<dbReference type="GO" id="GO:0017168">
    <property type="term" value="F:5-oxoprolinase (ATP-hydrolyzing) activity"/>
    <property type="evidence" value="ECO:0007669"/>
    <property type="project" value="TreeGrafter"/>
</dbReference>
<reference evidence="3 4" key="1">
    <citation type="submission" date="2015-07" db="EMBL/GenBank/DDBJ databases">
        <title>Draft Genome Sequence of Komagataeibacter intermedius Strain AF2, Isolated from Kombucha Tea.</title>
        <authorList>
            <person name="Santos R.A."/>
            <person name="Berretta A.A."/>
            <person name="Barud H.S."/>
            <person name="Ribeiro S.J."/>
            <person name="Gonzalez-Garcia L.N."/>
            <person name="Zucchi T.D."/>
            <person name="Goldman G.H."/>
            <person name="Riano-Pachon D.M."/>
        </authorList>
    </citation>
    <scope>NUCLEOTIDE SEQUENCE [LARGE SCALE GENOMIC DNA]</scope>
    <source>
        <strain evidence="3 4">AF2</strain>
    </source>
</reference>